<dbReference type="SMART" id="SM01141">
    <property type="entry name" value="DRY_EERY"/>
    <property type="match status" value="1"/>
</dbReference>
<feature type="compositionally biased region" description="Basic residues" evidence="3">
    <location>
        <begin position="262"/>
        <end position="278"/>
    </location>
</feature>
<organism evidence="5 6">
    <name type="scientific">Oncorhynchus kisutch</name>
    <name type="common">Coho salmon</name>
    <name type="synonym">Salmo kisutch</name>
    <dbReference type="NCBI Taxonomy" id="8019"/>
    <lineage>
        <taxon>Eukaryota</taxon>
        <taxon>Metazoa</taxon>
        <taxon>Chordata</taxon>
        <taxon>Craniata</taxon>
        <taxon>Vertebrata</taxon>
        <taxon>Euteleostomi</taxon>
        <taxon>Actinopterygii</taxon>
        <taxon>Neopterygii</taxon>
        <taxon>Teleostei</taxon>
        <taxon>Protacanthopterygii</taxon>
        <taxon>Salmoniformes</taxon>
        <taxon>Salmonidae</taxon>
        <taxon>Salmoninae</taxon>
        <taxon>Oncorhynchus</taxon>
    </lineage>
</organism>
<dbReference type="PANTHER" id="PTHR13161">
    <property type="entry name" value="SPLICING FACTOR SUPPRESSOR OF WHITE APRICOT"/>
    <property type="match status" value="1"/>
</dbReference>
<accession>A0A8C7DGJ9</accession>
<keyword evidence="2" id="KW-0508">mRNA splicing</keyword>
<evidence type="ECO:0000256" key="2">
    <source>
        <dbReference type="ARBA" id="ARBA00023187"/>
    </source>
</evidence>
<dbReference type="InterPro" id="IPR040397">
    <property type="entry name" value="SWAP"/>
</dbReference>
<evidence type="ECO:0000256" key="1">
    <source>
        <dbReference type="ARBA" id="ARBA00022664"/>
    </source>
</evidence>
<feature type="compositionally biased region" description="Basic and acidic residues" evidence="3">
    <location>
        <begin position="354"/>
        <end position="377"/>
    </location>
</feature>
<dbReference type="PANTHER" id="PTHR13161:SF4">
    <property type="entry name" value="CLK4-ASSOCIATING SERINE_ARGININE RICH PROTEIN"/>
    <property type="match status" value="1"/>
</dbReference>
<feature type="compositionally biased region" description="Basic and acidic residues" evidence="3">
    <location>
        <begin position="508"/>
        <end position="524"/>
    </location>
</feature>
<evidence type="ECO:0000313" key="5">
    <source>
        <dbReference type="Ensembl" id="ENSOKIP00005019976.1"/>
    </source>
</evidence>
<feature type="domain" description="Suppressor of white apricot N-terminal" evidence="4">
    <location>
        <begin position="39"/>
        <end position="171"/>
    </location>
</feature>
<dbReference type="GO" id="GO:0008380">
    <property type="term" value="P:RNA splicing"/>
    <property type="evidence" value="ECO:0007669"/>
    <property type="project" value="UniProtKB-KW"/>
</dbReference>
<proteinExistence type="predicted"/>
<feature type="region of interest" description="Disordered" evidence="3">
    <location>
        <begin position="506"/>
        <end position="539"/>
    </location>
</feature>
<feature type="compositionally biased region" description="Basic residues" evidence="3">
    <location>
        <begin position="301"/>
        <end position="318"/>
    </location>
</feature>
<dbReference type="Pfam" id="PF09750">
    <property type="entry name" value="DRY_EERY"/>
    <property type="match status" value="1"/>
</dbReference>
<evidence type="ECO:0000259" key="4">
    <source>
        <dbReference type="SMART" id="SM01141"/>
    </source>
</evidence>
<feature type="region of interest" description="Disordered" evidence="3">
    <location>
        <begin position="165"/>
        <end position="204"/>
    </location>
</feature>
<reference evidence="5" key="1">
    <citation type="submission" date="2025-08" db="UniProtKB">
        <authorList>
            <consortium name="Ensembl"/>
        </authorList>
    </citation>
    <scope>IDENTIFICATION</scope>
</reference>
<dbReference type="GO" id="GO:0006397">
    <property type="term" value="P:mRNA processing"/>
    <property type="evidence" value="ECO:0007669"/>
    <property type="project" value="UniProtKB-KW"/>
</dbReference>
<evidence type="ECO:0000256" key="3">
    <source>
        <dbReference type="SAM" id="MobiDB-lite"/>
    </source>
</evidence>
<sequence>MWQEARKHERKLRGMMVDYKRRGERRREYYEKIKKDPAQFLQVHGRAYKIHLDSAVALAAESPINMMPWQGDANNMIDRFDVRAHLDFILTYTPPLLSTATPEQESEERKCNYERYRGLVQNDFASISEEQCLYQIQMDELYGGLQRPNEDEKKKLAKDKATIGYTYEDSTVTEPGEEEEKGEEDDSENSESEEDEGIPDIDVEVDVDELNTEQELDLNKMANPYGMAEGDFVRMLRKDKDEVEAIKHAKALEAEKAMYSGRRSRRQRREFREKRLKGRQISPPSRRRSSSSPSSSSSHSSTHRSSSRSSSHSRRDRRHGGGRDGRHSRSRRRSDSRSRGRGANGGGGSRRRYDRTQSRSNDRDRERERDRDRDVGRRFAARRLRASSPHVAGSTSPAENRTGDDKRLTLFTTLYPHLTNRVPLISHTPCAPALRVCVLMRACLLQPKMTPQEKLKIRMQKALNRQCDLPLRQSFDIYVVVCHWPSWLLTLQEREGELRAMARKIRMKERERREKERDEWERQYGRQSHSPSPSKYGEFSESPLTVISLLNP</sequence>
<dbReference type="AlphaFoldDB" id="A0A8C7DGJ9"/>
<keyword evidence="1" id="KW-0507">mRNA processing</keyword>
<gene>
    <name evidence="5" type="primary">CLASRP</name>
    <name evidence="5" type="synonym">LOC109905398</name>
</gene>
<feature type="compositionally biased region" description="Low complexity" evidence="3">
    <location>
        <begin position="290"/>
        <end position="300"/>
    </location>
</feature>
<dbReference type="Proteomes" id="UP000694557">
    <property type="component" value="Unassembled WGS sequence"/>
</dbReference>
<feature type="region of interest" description="Disordered" evidence="3">
    <location>
        <begin position="257"/>
        <end position="404"/>
    </location>
</feature>
<protein>
    <submittedName>
        <fullName evidence="5">CLK4-associating serine/arginine rich protein</fullName>
    </submittedName>
</protein>
<feature type="compositionally biased region" description="Basic and acidic residues" evidence="3">
    <location>
        <begin position="319"/>
        <end position="338"/>
    </location>
</feature>
<keyword evidence="6" id="KW-1185">Reference proteome</keyword>
<name>A0A8C7DGJ9_ONCKI</name>
<dbReference type="Ensembl" id="ENSOKIT00005021277.1">
    <property type="protein sequence ID" value="ENSOKIP00005019976.1"/>
    <property type="gene ID" value="ENSOKIG00005008778.1"/>
</dbReference>
<dbReference type="GeneTree" id="ENSGT00940000153892"/>
<evidence type="ECO:0000313" key="6">
    <source>
        <dbReference type="Proteomes" id="UP000694557"/>
    </source>
</evidence>
<dbReference type="InterPro" id="IPR019147">
    <property type="entry name" value="SWAP_N_domain"/>
</dbReference>
<reference evidence="5" key="2">
    <citation type="submission" date="2025-09" db="UniProtKB">
        <authorList>
            <consortium name="Ensembl"/>
        </authorList>
    </citation>
    <scope>IDENTIFICATION</scope>
</reference>
<feature type="compositionally biased region" description="Acidic residues" evidence="3">
    <location>
        <begin position="175"/>
        <end position="204"/>
    </location>
</feature>